<dbReference type="PANTHER" id="PTHR11895:SF7">
    <property type="entry name" value="GLUTAMYL-TRNA(GLN) AMIDOTRANSFERASE SUBUNIT A, MITOCHONDRIAL"/>
    <property type="match status" value="1"/>
</dbReference>
<dbReference type="PATRIC" id="fig|301148.3.peg.2263"/>
<dbReference type="Proteomes" id="UP000075683">
    <property type="component" value="Unassembled WGS sequence"/>
</dbReference>
<dbReference type="InterPro" id="IPR023631">
    <property type="entry name" value="Amidase_dom"/>
</dbReference>
<comment type="similarity">
    <text evidence="1">Belongs to the amidase family.</text>
</comment>
<evidence type="ECO:0000259" key="2">
    <source>
        <dbReference type="Pfam" id="PF01425"/>
    </source>
</evidence>
<dbReference type="InterPro" id="IPR000120">
    <property type="entry name" value="Amidase"/>
</dbReference>
<proteinExistence type="inferred from homology"/>
<evidence type="ECO:0000313" key="4">
    <source>
        <dbReference type="Proteomes" id="UP000075683"/>
    </source>
</evidence>
<dbReference type="GO" id="GO:0016740">
    <property type="term" value="F:transferase activity"/>
    <property type="evidence" value="ECO:0007669"/>
    <property type="project" value="UniProtKB-KW"/>
</dbReference>
<dbReference type="InterPro" id="IPR020556">
    <property type="entry name" value="Amidase_CS"/>
</dbReference>
<dbReference type="EC" id="6.3.5.7" evidence="3"/>
<reference evidence="3 4" key="1">
    <citation type="submission" date="2016-01" db="EMBL/GenBank/DDBJ databases">
        <title>Draft Genome Sequences of Seven Thermophilic Sporeformers Isolated from Foods.</title>
        <authorList>
            <person name="Berendsen E.M."/>
            <person name="Wells-Bennik M.H."/>
            <person name="Krawcyk A.O."/>
            <person name="De Jong A."/>
            <person name="Holsappel S."/>
            <person name="Eijlander R.T."/>
            <person name="Kuipers O.P."/>
        </authorList>
    </citation>
    <scope>NUCLEOTIDE SEQUENCE [LARGE SCALE GENOMIC DNA]</scope>
    <source>
        <strain evidence="3 4">B4135</strain>
    </source>
</reference>
<evidence type="ECO:0000313" key="3">
    <source>
        <dbReference type="EMBL" id="KYD21049.1"/>
    </source>
</evidence>
<organism evidence="3 4">
    <name type="scientific">Caldibacillus debilis</name>
    <dbReference type="NCBI Taxonomy" id="301148"/>
    <lineage>
        <taxon>Bacteria</taxon>
        <taxon>Bacillati</taxon>
        <taxon>Bacillota</taxon>
        <taxon>Bacilli</taxon>
        <taxon>Bacillales</taxon>
        <taxon>Bacillaceae</taxon>
        <taxon>Caldibacillus</taxon>
    </lineage>
</organism>
<dbReference type="RefSeq" id="WP_061568346.1">
    <property type="nucleotide sequence ID" value="NZ_LQYT01000023.1"/>
</dbReference>
<dbReference type="GO" id="GO:0050566">
    <property type="term" value="F:asparaginyl-tRNA synthase (glutamine-hydrolyzing) activity"/>
    <property type="evidence" value="ECO:0007669"/>
    <property type="project" value="UniProtKB-EC"/>
</dbReference>
<dbReference type="PROSITE" id="PS00571">
    <property type="entry name" value="AMIDASES"/>
    <property type="match status" value="1"/>
</dbReference>
<dbReference type="AlphaFoldDB" id="A0A150MA18"/>
<dbReference type="EC" id="6.3.5.6" evidence="3"/>
<gene>
    <name evidence="3" type="ORF">B4135_1689</name>
</gene>
<dbReference type="SUPFAM" id="SSF75304">
    <property type="entry name" value="Amidase signature (AS) enzymes"/>
    <property type="match status" value="1"/>
</dbReference>
<feature type="domain" description="Amidase" evidence="2">
    <location>
        <begin position="25"/>
        <end position="475"/>
    </location>
</feature>
<name>A0A150MA18_9BACI</name>
<dbReference type="STRING" id="301148.B4135_1689"/>
<accession>A0A150MA18</accession>
<dbReference type="EMBL" id="LQYT01000023">
    <property type="protein sequence ID" value="KYD21049.1"/>
    <property type="molecule type" value="Genomic_DNA"/>
</dbReference>
<dbReference type="GO" id="GO:0050567">
    <property type="term" value="F:glutaminyl-tRNA synthase (glutamine-hydrolyzing) activity"/>
    <property type="evidence" value="ECO:0007669"/>
    <property type="project" value="UniProtKB-EC"/>
</dbReference>
<dbReference type="PANTHER" id="PTHR11895">
    <property type="entry name" value="TRANSAMIDASE"/>
    <property type="match status" value="1"/>
</dbReference>
<comment type="caution">
    <text evidence="3">The sequence shown here is derived from an EMBL/GenBank/DDBJ whole genome shotgun (WGS) entry which is preliminary data.</text>
</comment>
<dbReference type="Gene3D" id="3.90.1300.10">
    <property type="entry name" value="Amidase signature (AS) domain"/>
    <property type="match status" value="1"/>
</dbReference>
<evidence type="ECO:0000256" key="1">
    <source>
        <dbReference type="ARBA" id="ARBA00009199"/>
    </source>
</evidence>
<dbReference type="InterPro" id="IPR036928">
    <property type="entry name" value="AS_sf"/>
</dbReference>
<dbReference type="Pfam" id="PF01425">
    <property type="entry name" value="Amidase"/>
    <property type="match status" value="1"/>
</dbReference>
<protein>
    <submittedName>
        <fullName evidence="3">Aspartyl-tRNA(Asn) amidotransferase subunit A</fullName>
        <ecNumber evidence="3">6.3.5.6</ecNumber>
        <ecNumber evidence="3">6.3.5.7</ecNumber>
    </submittedName>
</protein>
<keyword evidence="3" id="KW-0808">Transferase</keyword>
<keyword evidence="3" id="KW-0436">Ligase</keyword>
<sequence length="500" mass="54472">MIDYEIYDGIGLRELVAKKEVHPKELVSAAVARIEALNLSLNAVVHKMYEKAMADAERIDPELPFAGVPFLLKDNTQAIEGGKLTHGSKLFRNYRAKQDSEYVKRLRRAGVLFLGQTNVPEFSLMGITEPKLYGPTRNPWNTDYTPGGSSGGSAAAVASGMVPIAGANDGGGSIRIPTAYCGLFGLKPTRGRTPVGPDYGRVWQGASVEHVLTKTVRDSALMLDLLKGPEKGGAFFVQDDPDSYLSQLEKPLPKNLKVAFSVKSPIGAKVHPECASAVEKAAAYLEKMGFIVEEKEAPVDGNKIASSYLMLYLGEVASTLKAAEGALGKKVKAGDVEPATWLLGMLGNVTSAAEFALSLREWDTAAWQMENFFETYDFYMTPATAFPPAKIGELAPTKGQEFLIRLAAAFHLGKPLKKMGIVDRLFEKSFERTPFTQLANLTGQPAMSVPLHKTEDGLPCGVQFIAARGKEGLLLRLAHLFEQSPLWIDLKENPYYSRKV</sequence>
<dbReference type="OrthoDB" id="9811471at2"/>